<dbReference type="InterPro" id="IPR000683">
    <property type="entry name" value="Gfo/Idh/MocA-like_OxRdtase_N"/>
</dbReference>
<evidence type="ECO:0000259" key="3">
    <source>
        <dbReference type="Pfam" id="PF01408"/>
    </source>
</evidence>
<dbReference type="AlphaFoldDB" id="A0A399EPE8"/>
<dbReference type="GO" id="GO:0047061">
    <property type="term" value="F:glucose-fructose oxidoreductase activity"/>
    <property type="evidence" value="ECO:0007669"/>
    <property type="project" value="UniProtKB-EC"/>
</dbReference>
<proteinExistence type="inferred from homology"/>
<dbReference type="InterPro" id="IPR055170">
    <property type="entry name" value="GFO_IDH_MocA-like_dom"/>
</dbReference>
<dbReference type="Gene3D" id="3.30.360.10">
    <property type="entry name" value="Dihydrodipicolinate Reductase, domain 2"/>
    <property type="match status" value="1"/>
</dbReference>
<dbReference type="RefSeq" id="WP_119314827.1">
    <property type="nucleotide sequence ID" value="NZ_QXDL01000058.1"/>
</dbReference>
<name>A0A399EPE8_9DEIN</name>
<dbReference type="SUPFAM" id="SSF55347">
    <property type="entry name" value="Glyceraldehyde-3-phosphate dehydrogenase-like, C-terminal domain"/>
    <property type="match status" value="1"/>
</dbReference>
<comment type="caution">
    <text evidence="5">The sequence shown here is derived from an EMBL/GenBank/DDBJ whole genome shotgun (WGS) entry which is preliminary data.</text>
</comment>
<keyword evidence="2 5" id="KW-0560">Oxidoreductase</keyword>
<dbReference type="SUPFAM" id="SSF51735">
    <property type="entry name" value="NAD(P)-binding Rossmann-fold domains"/>
    <property type="match status" value="1"/>
</dbReference>
<dbReference type="Pfam" id="PF01408">
    <property type="entry name" value="GFO_IDH_MocA"/>
    <property type="match status" value="1"/>
</dbReference>
<dbReference type="EMBL" id="QXDL01000058">
    <property type="protein sequence ID" value="RIH85466.1"/>
    <property type="molecule type" value="Genomic_DNA"/>
</dbReference>
<evidence type="ECO:0000313" key="5">
    <source>
        <dbReference type="EMBL" id="RIH85466.1"/>
    </source>
</evidence>
<evidence type="ECO:0000256" key="1">
    <source>
        <dbReference type="ARBA" id="ARBA00010928"/>
    </source>
</evidence>
<dbReference type="Pfam" id="PF22725">
    <property type="entry name" value="GFO_IDH_MocA_C3"/>
    <property type="match status" value="1"/>
</dbReference>
<feature type="domain" description="GFO/IDH/MocA-like oxidoreductase" evidence="4">
    <location>
        <begin position="149"/>
        <end position="267"/>
    </location>
</feature>
<dbReference type="PANTHER" id="PTHR22604">
    <property type="entry name" value="OXIDOREDUCTASES"/>
    <property type="match status" value="1"/>
</dbReference>
<organism evidence="5 6">
    <name type="scientific">Calidithermus terrae</name>
    <dbReference type="NCBI Taxonomy" id="1408545"/>
    <lineage>
        <taxon>Bacteria</taxon>
        <taxon>Thermotogati</taxon>
        <taxon>Deinococcota</taxon>
        <taxon>Deinococci</taxon>
        <taxon>Thermales</taxon>
        <taxon>Thermaceae</taxon>
        <taxon>Calidithermus</taxon>
    </lineage>
</organism>
<evidence type="ECO:0000313" key="6">
    <source>
        <dbReference type="Proteomes" id="UP000265715"/>
    </source>
</evidence>
<dbReference type="InterPro" id="IPR050984">
    <property type="entry name" value="Gfo/Idh/MocA_domain"/>
</dbReference>
<dbReference type="Proteomes" id="UP000265715">
    <property type="component" value="Unassembled WGS sequence"/>
</dbReference>
<protein>
    <submittedName>
        <fullName evidence="5">Glucose--fructose oxidoreductase</fullName>
        <ecNumber evidence="5">1.1.99.28</ecNumber>
    </submittedName>
</protein>
<dbReference type="OrthoDB" id="9815825at2"/>
<dbReference type="PRINTS" id="PR01775">
    <property type="entry name" value="GLFROXRDTASE"/>
</dbReference>
<evidence type="ECO:0000259" key="4">
    <source>
        <dbReference type="Pfam" id="PF22725"/>
    </source>
</evidence>
<dbReference type="Gene3D" id="3.40.50.720">
    <property type="entry name" value="NAD(P)-binding Rossmann-like Domain"/>
    <property type="match status" value="1"/>
</dbReference>
<accession>A0A399EPE8</accession>
<reference evidence="5 6" key="1">
    <citation type="submission" date="2018-08" db="EMBL/GenBank/DDBJ databases">
        <title>Meiothermus terrae DSM 26712 genome sequencing project.</title>
        <authorList>
            <person name="Da Costa M.S."/>
            <person name="Albuquerque L."/>
            <person name="Raposo P."/>
            <person name="Froufe H.J.C."/>
            <person name="Barroso C.S."/>
            <person name="Egas C."/>
        </authorList>
    </citation>
    <scope>NUCLEOTIDE SEQUENCE [LARGE SCALE GENOMIC DNA]</scope>
    <source>
        <strain evidence="5 6">DSM 26712</strain>
    </source>
</reference>
<dbReference type="GO" id="GO:0000166">
    <property type="term" value="F:nucleotide binding"/>
    <property type="evidence" value="ECO:0007669"/>
    <property type="project" value="InterPro"/>
</dbReference>
<gene>
    <name evidence="5" type="primary">gfo</name>
    <name evidence="5" type="ORF">Mterra_01704</name>
</gene>
<dbReference type="PANTHER" id="PTHR22604:SF105">
    <property type="entry name" value="TRANS-1,2-DIHYDROBENZENE-1,2-DIOL DEHYDROGENASE"/>
    <property type="match status" value="1"/>
</dbReference>
<dbReference type="EC" id="1.1.99.28" evidence="5"/>
<feature type="domain" description="Gfo/Idh/MocA-like oxidoreductase N-terminal" evidence="3">
    <location>
        <begin position="16"/>
        <end position="139"/>
    </location>
</feature>
<evidence type="ECO:0000256" key="2">
    <source>
        <dbReference type="ARBA" id="ARBA00023002"/>
    </source>
</evidence>
<keyword evidence="6" id="KW-1185">Reference proteome</keyword>
<dbReference type="InterPro" id="IPR008354">
    <property type="entry name" value="Glc-Fru_OxRdtase_bac"/>
</dbReference>
<sequence>MAEPLKHPLAPEERVGYALVGIGKLAEEEILPALEASKRSRLAALVTSDLEDGKRLARRYGLPPEAVYGYDDYDRLADNPGVHAVYIILPNHLHEDYTVRAARMGKHVLCEKPMANSVAEGERMIAACRAAGVKLMIAYRCQYEPHHWAVREMVQQGRLGAVKLVESVHCQVESDPGEWRLKRKEAGGGPLVDIGVYSLNTIRFVLGLEPVEVFAQTYATPDDPRFREVEEQMGWQMRFGNGVLAACLTGYSAFRSSRYRLYAEGGWVGLDPAFDYRGLRLSLGREEGGQQVVEERRFPAPNQFALELDHFARCIQEDLTPFTPGEEGLQDLRLVEALYASARTGRPVRLEAPDKPDAFRGERP</sequence>
<dbReference type="InterPro" id="IPR036291">
    <property type="entry name" value="NAD(P)-bd_dom_sf"/>
</dbReference>
<comment type="similarity">
    <text evidence="1">Belongs to the Gfo/Idh/MocA family.</text>
</comment>